<evidence type="ECO:0000256" key="6">
    <source>
        <dbReference type="ARBA" id="ARBA00022846"/>
    </source>
</evidence>
<accession>A0A7S3CT80</accession>
<feature type="coiled-coil region" evidence="10">
    <location>
        <begin position="268"/>
        <end position="328"/>
    </location>
</feature>
<gene>
    <name evidence="11" type="ORF">SRAS04492_LOCUS8629</name>
</gene>
<evidence type="ECO:0000256" key="3">
    <source>
        <dbReference type="ARBA" id="ARBA00009071"/>
    </source>
</evidence>
<dbReference type="PANTHER" id="PTHR31598:SF1">
    <property type="entry name" value="DYNEIN REGULATORY COMPLEX PROTEIN 10"/>
    <property type="match status" value="1"/>
</dbReference>
<dbReference type="InterPro" id="IPR042815">
    <property type="entry name" value="DRC10"/>
</dbReference>
<reference evidence="11" key="1">
    <citation type="submission" date="2021-01" db="EMBL/GenBank/DDBJ databases">
        <authorList>
            <person name="Corre E."/>
            <person name="Pelletier E."/>
            <person name="Niang G."/>
            <person name="Scheremetjew M."/>
            <person name="Finn R."/>
            <person name="Kale V."/>
            <person name="Holt S."/>
            <person name="Cochrane G."/>
            <person name="Meng A."/>
            <person name="Brown T."/>
            <person name="Cohen L."/>
        </authorList>
    </citation>
    <scope>NUCLEOTIDE SEQUENCE</scope>
    <source>
        <strain evidence="11">Ras09</strain>
    </source>
</reference>
<evidence type="ECO:0000256" key="8">
    <source>
        <dbReference type="ARBA" id="ARBA00023212"/>
    </source>
</evidence>
<dbReference type="PANTHER" id="PTHR31598">
    <property type="entry name" value="IQ DOMAIN-CONTAINING PROTEIN D"/>
    <property type="match status" value="1"/>
</dbReference>
<feature type="coiled-coil region" evidence="10">
    <location>
        <begin position="171"/>
        <end position="231"/>
    </location>
</feature>
<keyword evidence="5" id="KW-0963">Cytoplasm</keyword>
<evidence type="ECO:0000256" key="7">
    <source>
        <dbReference type="ARBA" id="ARBA00023069"/>
    </source>
</evidence>
<sequence>MVNQEFFEEVRKKDDNDIVNHFGPSVGRLLIKHAILEEKFNTVCVEDGVKMTKFEEMESEEARQCALDIRQTTAKLVRLFSDKENRLKLRAQFAQTSAEFSNFIGTVNSLEKMMNTKLNTPQEEVKSIEENKKILEQKTKTLQETLNHKLDAYHKYCEECSKSKELRKVQIDQLRTQINNEKASRQEQIIEANEEEAKQEQVLKQNHEQTVAQLEKSKAQLKRELDVVRFENEKDEQGFMKDFKKVSQDFDNNMKAYDAEVQSNTYDYQKCLNEYNDTNKELQQYNEEYKMRMEEKRKRDEIETLMRLKNEEQNAQRLKLERASEYLQAHWRGLIARREMEKQRKGKKKKKKKK</sequence>
<proteinExistence type="inferred from homology"/>
<keyword evidence="6" id="KW-0282">Flagellum</keyword>
<evidence type="ECO:0000313" key="11">
    <source>
        <dbReference type="EMBL" id="CAE0236821.1"/>
    </source>
</evidence>
<comment type="subcellular location">
    <subcellularLocation>
        <location evidence="2">Cytoplasm</location>
        <location evidence="2">Cytoskeleton</location>
        <location evidence="2">Flagellum axoneme</location>
    </subcellularLocation>
</comment>
<dbReference type="EMBL" id="HBIA01017415">
    <property type="protein sequence ID" value="CAE0236821.1"/>
    <property type="molecule type" value="Transcribed_RNA"/>
</dbReference>
<evidence type="ECO:0000256" key="2">
    <source>
        <dbReference type="ARBA" id="ARBA00004611"/>
    </source>
</evidence>
<dbReference type="PROSITE" id="PS50096">
    <property type="entry name" value="IQ"/>
    <property type="match status" value="1"/>
</dbReference>
<comment type="similarity">
    <text evidence="3">Belongs to the DRC10 family.</text>
</comment>
<keyword evidence="9" id="KW-0966">Cell projection</keyword>
<evidence type="ECO:0000256" key="5">
    <source>
        <dbReference type="ARBA" id="ARBA00022490"/>
    </source>
</evidence>
<evidence type="ECO:0000256" key="10">
    <source>
        <dbReference type="SAM" id="Coils"/>
    </source>
</evidence>
<evidence type="ECO:0000256" key="1">
    <source>
        <dbReference type="ARBA" id="ARBA00003029"/>
    </source>
</evidence>
<protein>
    <recommendedName>
        <fullName evidence="4">Dynein regulatory complex protein 10</fullName>
    </recommendedName>
</protein>
<organism evidence="11">
    <name type="scientific">Strombidium rassoulzadegani</name>
    <dbReference type="NCBI Taxonomy" id="1082188"/>
    <lineage>
        <taxon>Eukaryota</taxon>
        <taxon>Sar</taxon>
        <taxon>Alveolata</taxon>
        <taxon>Ciliophora</taxon>
        <taxon>Intramacronucleata</taxon>
        <taxon>Spirotrichea</taxon>
        <taxon>Oligotrichia</taxon>
        <taxon>Strombidiidae</taxon>
        <taxon>Strombidium</taxon>
    </lineage>
</organism>
<evidence type="ECO:0000256" key="9">
    <source>
        <dbReference type="ARBA" id="ARBA00023273"/>
    </source>
</evidence>
<dbReference type="AlphaFoldDB" id="A0A7S3CT80"/>
<evidence type="ECO:0000256" key="4">
    <source>
        <dbReference type="ARBA" id="ARBA00021752"/>
    </source>
</evidence>
<keyword evidence="10" id="KW-0175">Coiled coil</keyword>
<name>A0A7S3CT80_9SPIT</name>
<feature type="coiled-coil region" evidence="10">
    <location>
        <begin position="118"/>
        <end position="145"/>
    </location>
</feature>
<keyword evidence="8" id="KW-0206">Cytoskeleton</keyword>
<comment type="function">
    <text evidence="1">Component of the nexin-dynein regulatory complex (N-DRC), a key regulator of ciliary/flagellar motility which maintains the alignment and integrity of the distal axoneme and regulates microtubule sliding in motile axonemes.</text>
</comment>
<keyword evidence="7" id="KW-0969">Cilium</keyword>